<comment type="caution">
    <text evidence="4">The sequence shown here is derived from an EMBL/GenBank/DDBJ whole genome shotgun (WGS) entry which is preliminary data.</text>
</comment>
<feature type="domain" description="IBB" evidence="3">
    <location>
        <begin position="4"/>
        <end position="62"/>
    </location>
</feature>
<dbReference type="GO" id="GO:0061608">
    <property type="term" value="F:nuclear import signal receptor activity"/>
    <property type="evidence" value="ECO:0007669"/>
    <property type="project" value="InterPro"/>
</dbReference>
<name>A0A8J2PIF4_9HEXA</name>
<feature type="non-terminal residue" evidence="4">
    <location>
        <position position="1"/>
    </location>
</feature>
<sequence length="62" mass="7467">LTPTSPFQIGKFTISDMDKLKEQFKINAKDSEELRRRRVEEMVELRKATKDDQLTRRRKIDE</sequence>
<dbReference type="EMBL" id="CAJVCH010333968">
    <property type="protein sequence ID" value="CAG7815039.1"/>
    <property type="molecule type" value="Genomic_DNA"/>
</dbReference>
<dbReference type="AlphaFoldDB" id="A0A8J2PIF4"/>
<dbReference type="Pfam" id="PF01749">
    <property type="entry name" value="IBB"/>
    <property type="match status" value="1"/>
</dbReference>
<gene>
    <name evidence="4" type="ORF">AFUS01_LOCUS25744</name>
</gene>
<organism evidence="4 5">
    <name type="scientific">Allacma fusca</name>
    <dbReference type="NCBI Taxonomy" id="39272"/>
    <lineage>
        <taxon>Eukaryota</taxon>
        <taxon>Metazoa</taxon>
        <taxon>Ecdysozoa</taxon>
        <taxon>Arthropoda</taxon>
        <taxon>Hexapoda</taxon>
        <taxon>Collembola</taxon>
        <taxon>Symphypleona</taxon>
        <taxon>Sminthuridae</taxon>
        <taxon>Allacma</taxon>
    </lineage>
</organism>
<proteinExistence type="predicted"/>
<dbReference type="GO" id="GO:0006606">
    <property type="term" value="P:protein import into nucleus"/>
    <property type="evidence" value="ECO:0007669"/>
    <property type="project" value="InterPro"/>
</dbReference>
<evidence type="ECO:0000256" key="2">
    <source>
        <dbReference type="SAM" id="Coils"/>
    </source>
</evidence>
<evidence type="ECO:0000256" key="1">
    <source>
        <dbReference type="PROSITE-ProRule" id="PRU00561"/>
    </source>
</evidence>
<dbReference type="PROSITE" id="PS51214">
    <property type="entry name" value="IBB"/>
    <property type="match status" value="1"/>
</dbReference>
<keyword evidence="2" id="KW-0175">Coiled coil</keyword>
<feature type="non-terminal residue" evidence="4">
    <location>
        <position position="62"/>
    </location>
</feature>
<dbReference type="Proteomes" id="UP000708208">
    <property type="component" value="Unassembled WGS sequence"/>
</dbReference>
<dbReference type="InterPro" id="IPR002652">
    <property type="entry name" value="Importin-a_IBB"/>
</dbReference>
<keyword evidence="5" id="KW-1185">Reference proteome</keyword>
<evidence type="ECO:0000313" key="4">
    <source>
        <dbReference type="EMBL" id="CAG7815039.1"/>
    </source>
</evidence>
<feature type="coiled-coil region" evidence="2">
    <location>
        <begin position="17"/>
        <end position="51"/>
    </location>
</feature>
<accession>A0A8J2PIF4</accession>
<protein>
    <recommendedName>
        <fullName evidence="3">IBB domain-containing protein</fullName>
    </recommendedName>
</protein>
<evidence type="ECO:0000259" key="3">
    <source>
        <dbReference type="PROSITE" id="PS51214"/>
    </source>
</evidence>
<keyword evidence="1" id="KW-0813">Transport</keyword>
<reference evidence="4" key="1">
    <citation type="submission" date="2021-06" db="EMBL/GenBank/DDBJ databases">
        <authorList>
            <person name="Hodson N. C."/>
            <person name="Mongue J. A."/>
            <person name="Jaron S. K."/>
        </authorList>
    </citation>
    <scope>NUCLEOTIDE SEQUENCE</scope>
</reference>
<evidence type="ECO:0000313" key="5">
    <source>
        <dbReference type="Proteomes" id="UP000708208"/>
    </source>
</evidence>